<protein>
    <submittedName>
        <fullName evidence="5">Transcriptional regulatory protein</fullName>
    </submittedName>
</protein>
<dbReference type="InterPro" id="IPR018062">
    <property type="entry name" value="HTH_AraC-typ_CS"/>
</dbReference>
<dbReference type="InterPro" id="IPR018060">
    <property type="entry name" value="HTH_AraC"/>
</dbReference>
<feature type="domain" description="HTH araC/xylS-type" evidence="4">
    <location>
        <begin position="166"/>
        <end position="264"/>
    </location>
</feature>
<dbReference type="GO" id="GO:0009893">
    <property type="term" value="P:positive regulation of metabolic process"/>
    <property type="evidence" value="ECO:0007669"/>
    <property type="project" value="UniProtKB-ARBA"/>
</dbReference>
<sequence length="267" mass="30673">MLHKTLGGDLVGKEIYISTPLIVYILKGKQIIERSDLAATTIPENHLLFLPKDLYLVSDYVRDGWGEFEAILFFLDERVIEKYLQSSAAHYDQPIRSSTQVLFTTPATPQILRFIDALKQVYGDGHQSHDLLELKLLELLHLLAIQDGKRSFLTALTKFNKPNGKRDIRSFMEKHYTSNLKLEDYAQLTGRSLSTFIRDFKQAYKATPNQWIIEKRLEKARELLTAKNLSVREVASEVGYDNVSYFIRAFKKKYGVTPKQEQSLGIA</sequence>
<reference evidence="5 6" key="1">
    <citation type="submission" date="2012-12" db="EMBL/GenBank/DDBJ databases">
        <title>Genome assembly of Marinobacter sp. AK21.</title>
        <authorList>
            <person name="Khatri I."/>
            <person name="Kumar R."/>
            <person name="Vaidya B."/>
            <person name="Subramanian S."/>
            <person name="Pinnaka A."/>
        </authorList>
    </citation>
    <scope>NUCLEOTIDE SEQUENCE [LARGE SCALE GENOMIC DNA]</scope>
    <source>
        <strain evidence="5 6">AK21</strain>
    </source>
</reference>
<organism evidence="5 6">
    <name type="scientific">Marinobacter nitratireducens</name>
    <dbReference type="NCBI Taxonomy" id="1137280"/>
    <lineage>
        <taxon>Bacteria</taxon>
        <taxon>Pseudomonadati</taxon>
        <taxon>Pseudomonadota</taxon>
        <taxon>Gammaproteobacteria</taxon>
        <taxon>Pseudomonadales</taxon>
        <taxon>Marinobacteraceae</taxon>
        <taxon>Marinobacter</taxon>
    </lineage>
</organism>
<keyword evidence="3" id="KW-0804">Transcription</keyword>
<dbReference type="EMBL" id="ANIE01000007">
    <property type="protein sequence ID" value="KEF30514.1"/>
    <property type="molecule type" value="Genomic_DNA"/>
</dbReference>
<name>A0A072MYM1_9GAMM</name>
<dbReference type="PATRIC" id="fig|1137280.3.peg.2272"/>
<dbReference type="InterPro" id="IPR009057">
    <property type="entry name" value="Homeodomain-like_sf"/>
</dbReference>
<keyword evidence="1" id="KW-0805">Transcription regulation</keyword>
<proteinExistence type="predicted"/>
<evidence type="ECO:0000313" key="6">
    <source>
        <dbReference type="Proteomes" id="UP000035057"/>
    </source>
</evidence>
<dbReference type="PANTHER" id="PTHR43280">
    <property type="entry name" value="ARAC-FAMILY TRANSCRIPTIONAL REGULATOR"/>
    <property type="match status" value="1"/>
</dbReference>
<dbReference type="GO" id="GO:0043565">
    <property type="term" value="F:sequence-specific DNA binding"/>
    <property type="evidence" value="ECO:0007669"/>
    <property type="project" value="InterPro"/>
</dbReference>
<keyword evidence="2" id="KW-0238">DNA-binding</keyword>
<dbReference type="InterPro" id="IPR054015">
    <property type="entry name" value="ExsA-like_N"/>
</dbReference>
<dbReference type="GO" id="GO:0003700">
    <property type="term" value="F:DNA-binding transcription factor activity"/>
    <property type="evidence" value="ECO:0007669"/>
    <property type="project" value="InterPro"/>
</dbReference>
<gene>
    <name evidence="5" type="ORF">D777_02456</name>
</gene>
<dbReference type="Gene3D" id="1.10.10.60">
    <property type="entry name" value="Homeodomain-like"/>
    <property type="match status" value="1"/>
</dbReference>
<dbReference type="Proteomes" id="UP000035057">
    <property type="component" value="Unassembled WGS sequence"/>
</dbReference>
<dbReference type="Pfam" id="PF22200">
    <property type="entry name" value="ExsA_N"/>
    <property type="match status" value="1"/>
</dbReference>
<dbReference type="PANTHER" id="PTHR43280:SF2">
    <property type="entry name" value="HTH-TYPE TRANSCRIPTIONAL REGULATOR EXSA"/>
    <property type="match status" value="1"/>
</dbReference>
<evidence type="ECO:0000313" key="5">
    <source>
        <dbReference type="EMBL" id="KEF30514.1"/>
    </source>
</evidence>
<accession>A0A072MYM1</accession>
<dbReference type="STRING" id="1137280.D777_02456"/>
<evidence type="ECO:0000256" key="1">
    <source>
        <dbReference type="ARBA" id="ARBA00023015"/>
    </source>
</evidence>
<comment type="caution">
    <text evidence="5">The sequence shown here is derived from an EMBL/GenBank/DDBJ whole genome shotgun (WGS) entry which is preliminary data.</text>
</comment>
<dbReference type="PROSITE" id="PS00041">
    <property type="entry name" value="HTH_ARAC_FAMILY_1"/>
    <property type="match status" value="1"/>
</dbReference>
<dbReference type="InterPro" id="IPR020449">
    <property type="entry name" value="Tscrpt_reg_AraC-type_HTH"/>
</dbReference>
<evidence type="ECO:0000256" key="2">
    <source>
        <dbReference type="ARBA" id="ARBA00023125"/>
    </source>
</evidence>
<dbReference type="SMART" id="SM00342">
    <property type="entry name" value="HTH_ARAC"/>
    <property type="match status" value="1"/>
</dbReference>
<evidence type="ECO:0000256" key="3">
    <source>
        <dbReference type="ARBA" id="ARBA00023163"/>
    </source>
</evidence>
<dbReference type="PROSITE" id="PS01124">
    <property type="entry name" value="HTH_ARAC_FAMILY_2"/>
    <property type="match status" value="1"/>
</dbReference>
<dbReference type="AlphaFoldDB" id="A0A072MYM1"/>
<keyword evidence="6" id="KW-1185">Reference proteome</keyword>
<dbReference type="Pfam" id="PF12833">
    <property type="entry name" value="HTH_18"/>
    <property type="match status" value="1"/>
</dbReference>
<evidence type="ECO:0000259" key="4">
    <source>
        <dbReference type="PROSITE" id="PS01124"/>
    </source>
</evidence>
<dbReference type="SUPFAM" id="SSF46689">
    <property type="entry name" value="Homeodomain-like"/>
    <property type="match status" value="2"/>
</dbReference>
<dbReference type="PRINTS" id="PR00032">
    <property type="entry name" value="HTHARAC"/>
</dbReference>